<name>A0ABD5VW38_9EURY</name>
<dbReference type="AlphaFoldDB" id="A0ABD5VW38"/>
<dbReference type="Proteomes" id="UP001596445">
    <property type="component" value="Unassembled WGS sequence"/>
</dbReference>
<proteinExistence type="predicted"/>
<sequence>MDNLGDNSPFDTYWQDLLDDTAVIADEYEEKGWETLTLTPGDVTPRYDSEKPDGLSVLVPDPEYDRLSELTDTGTFDNVEVYRNTGGPMVFVLVVEENTADETAVLIPAYYNAVAHSEFVETVESLGEMPIHVRALGGETAIRFVHDAVSLFTPDEESE</sequence>
<comment type="caution">
    <text evidence="1">The sequence shown here is derived from an EMBL/GenBank/DDBJ whole genome shotgun (WGS) entry which is preliminary data.</text>
</comment>
<evidence type="ECO:0000313" key="1">
    <source>
        <dbReference type="EMBL" id="MFC7057295.1"/>
    </source>
</evidence>
<dbReference type="RefSeq" id="WP_267163031.1">
    <property type="nucleotide sequence ID" value="NZ_CP112972.1"/>
</dbReference>
<keyword evidence="2" id="KW-1185">Reference proteome</keyword>
<protein>
    <submittedName>
        <fullName evidence="1">Uncharacterized protein</fullName>
    </submittedName>
</protein>
<dbReference type="EMBL" id="JBHSZI010000001">
    <property type="protein sequence ID" value="MFC7057295.1"/>
    <property type="molecule type" value="Genomic_DNA"/>
</dbReference>
<dbReference type="Pfam" id="PF24373">
    <property type="entry name" value="DUF7529"/>
    <property type="match status" value="1"/>
</dbReference>
<accession>A0ABD5VW38</accession>
<evidence type="ECO:0000313" key="2">
    <source>
        <dbReference type="Proteomes" id="UP001596445"/>
    </source>
</evidence>
<gene>
    <name evidence="1" type="ORF">ACFQQG_02765</name>
</gene>
<dbReference type="GeneID" id="76629133"/>
<organism evidence="1 2">
    <name type="scientific">Halovenus salina</name>
    <dbReference type="NCBI Taxonomy" id="1510225"/>
    <lineage>
        <taxon>Archaea</taxon>
        <taxon>Methanobacteriati</taxon>
        <taxon>Methanobacteriota</taxon>
        <taxon>Stenosarchaea group</taxon>
        <taxon>Halobacteria</taxon>
        <taxon>Halobacteriales</taxon>
        <taxon>Haloarculaceae</taxon>
        <taxon>Halovenus</taxon>
    </lineage>
</organism>
<reference evidence="1 2" key="1">
    <citation type="journal article" date="2019" name="Int. J. Syst. Evol. Microbiol.">
        <title>The Global Catalogue of Microorganisms (GCM) 10K type strain sequencing project: providing services to taxonomists for standard genome sequencing and annotation.</title>
        <authorList>
            <consortium name="The Broad Institute Genomics Platform"/>
            <consortium name="The Broad Institute Genome Sequencing Center for Infectious Disease"/>
            <person name="Wu L."/>
            <person name="Ma J."/>
        </authorList>
    </citation>
    <scope>NUCLEOTIDE SEQUENCE [LARGE SCALE GENOMIC DNA]</scope>
    <source>
        <strain evidence="1 2">JCM 30072</strain>
    </source>
</reference>
<dbReference type="InterPro" id="IPR055951">
    <property type="entry name" value="DUF7529"/>
</dbReference>